<dbReference type="InterPro" id="IPR044965">
    <property type="entry name" value="Glyco_hydro_17_plant"/>
</dbReference>
<evidence type="ECO:0008006" key="9">
    <source>
        <dbReference type="Google" id="ProtNLM"/>
    </source>
</evidence>
<keyword evidence="6" id="KW-0732">Signal</keyword>
<dbReference type="PANTHER" id="PTHR32227">
    <property type="entry name" value="GLUCAN ENDO-1,3-BETA-GLUCOSIDASE BG1-RELATED-RELATED"/>
    <property type="match status" value="1"/>
</dbReference>
<evidence type="ECO:0000256" key="4">
    <source>
        <dbReference type="RuleBase" id="RU004335"/>
    </source>
</evidence>
<protein>
    <recommendedName>
        <fullName evidence="9">Glucan endo-1,3-beta-D-glucosidase</fullName>
    </recommendedName>
</protein>
<evidence type="ECO:0000256" key="5">
    <source>
        <dbReference type="SAM" id="MobiDB-lite"/>
    </source>
</evidence>
<evidence type="ECO:0000256" key="1">
    <source>
        <dbReference type="ARBA" id="ARBA00008773"/>
    </source>
</evidence>
<dbReference type="InterPro" id="IPR000490">
    <property type="entry name" value="Glyco_hydro_17"/>
</dbReference>
<dbReference type="AlphaFoldDB" id="A0AAQ3Q679"/>
<evidence type="ECO:0000256" key="3">
    <source>
        <dbReference type="ARBA" id="ARBA00023295"/>
    </source>
</evidence>
<evidence type="ECO:0000313" key="8">
    <source>
        <dbReference type="Proteomes" id="UP001327560"/>
    </source>
</evidence>
<dbReference type="EMBL" id="CP136892">
    <property type="protein sequence ID" value="WOL00366.1"/>
    <property type="molecule type" value="Genomic_DNA"/>
</dbReference>
<comment type="similarity">
    <text evidence="1 4">Belongs to the glycosyl hydrolase 17 family.</text>
</comment>
<dbReference type="GO" id="GO:0005975">
    <property type="term" value="P:carbohydrate metabolic process"/>
    <property type="evidence" value="ECO:0007669"/>
    <property type="project" value="InterPro"/>
</dbReference>
<dbReference type="Gene3D" id="3.20.20.80">
    <property type="entry name" value="Glycosidases"/>
    <property type="match status" value="1"/>
</dbReference>
<sequence>MAMMHHNSPLPPFLSLFLLALLLLASILATDAHYKAVCHCYKQPVHNYSGHDDKGGQSGDDTSGDNSSGSDSDSSSSSSSPSSSFASSPSSSSDDNTGTSDHSSSSFTSSPPPSSSSSSSTGTDGNKSSGGGDDTSSSLPSSSSSGSNNNTSQSSSSGGKNNRGHVGVCFGQAGEKLPPPSFIVELLKSHGITKVRLFIPIPSVLNALNGTGIKIMVGVPNNNIAHLSTGGVDTNLRWLKSNILAFVDPNQVTYLAVDNEILIKETGIMQHLVPAMNNLYKALQSLGLQTTIKLSSPCGSQILSTVMPPSAGAFSSNYLEVIRPLLKFLSDTEASIMVNLYPFLNFIQDPKNVPLNFCLFKENAKKVLDNGMSYFGMFDVMVDALLVAIEKEGFSGISVMVTGTGWPTAGNFAATTAHASDYIMGVMERVLNGEGTPKRPNQPVEVYLSSLFNANIGEQEYEKHYGLFNFDGSLAVQVNVSF</sequence>
<evidence type="ECO:0000256" key="2">
    <source>
        <dbReference type="ARBA" id="ARBA00022801"/>
    </source>
</evidence>
<evidence type="ECO:0000313" key="7">
    <source>
        <dbReference type="EMBL" id="WOL00366.1"/>
    </source>
</evidence>
<gene>
    <name evidence="7" type="ORF">Cni_G09079</name>
</gene>
<reference evidence="7 8" key="1">
    <citation type="submission" date="2023-10" db="EMBL/GenBank/DDBJ databases">
        <title>Chromosome-scale genome assembly provides insights into flower coloration mechanisms of Canna indica.</title>
        <authorList>
            <person name="Li C."/>
        </authorList>
    </citation>
    <scope>NUCLEOTIDE SEQUENCE [LARGE SCALE GENOMIC DNA]</scope>
    <source>
        <tissue evidence="7">Flower</tissue>
    </source>
</reference>
<evidence type="ECO:0000256" key="6">
    <source>
        <dbReference type="SAM" id="SignalP"/>
    </source>
</evidence>
<dbReference type="Pfam" id="PF00332">
    <property type="entry name" value="Glyco_hydro_17"/>
    <property type="match status" value="1"/>
</dbReference>
<dbReference type="SUPFAM" id="SSF51445">
    <property type="entry name" value="(Trans)glycosidases"/>
    <property type="match status" value="1"/>
</dbReference>
<dbReference type="FunFam" id="3.20.20.80:FF:000010">
    <property type="entry name" value="glucan endo-1,3-beta-glucosidase, basic"/>
    <property type="match status" value="1"/>
</dbReference>
<dbReference type="GO" id="GO:0042973">
    <property type="term" value="F:glucan endo-1,3-beta-D-glucosidase activity"/>
    <property type="evidence" value="ECO:0007669"/>
    <property type="project" value="UniProtKB-ARBA"/>
</dbReference>
<feature type="region of interest" description="Disordered" evidence="5">
    <location>
        <begin position="51"/>
        <end position="167"/>
    </location>
</feature>
<proteinExistence type="inferred from homology"/>
<keyword evidence="3" id="KW-0326">Glycosidase</keyword>
<dbReference type="Proteomes" id="UP001327560">
    <property type="component" value="Chromosome 3"/>
</dbReference>
<accession>A0AAQ3Q679</accession>
<feature type="signal peptide" evidence="6">
    <location>
        <begin position="1"/>
        <end position="32"/>
    </location>
</feature>
<keyword evidence="2" id="KW-0378">Hydrolase</keyword>
<feature type="compositionally biased region" description="Low complexity" evidence="5">
    <location>
        <begin position="134"/>
        <end position="159"/>
    </location>
</feature>
<keyword evidence="8" id="KW-1185">Reference proteome</keyword>
<dbReference type="InterPro" id="IPR017853">
    <property type="entry name" value="GH"/>
</dbReference>
<feature type="chain" id="PRO_5042943745" description="Glucan endo-1,3-beta-D-glucosidase" evidence="6">
    <location>
        <begin position="33"/>
        <end position="482"/>
    </location>
</feature>
<organism evidence="7 8">
    <name type="scientific">Canna indica</name>
    <name type="common">Indian-shot</name>
    <dbReference type="NCBI Taxonomy" id="4628"/>
    <lineage>
        <taxon>Eukaryota</taxon>
        <taxon>Viridiplantae</taxon>
        <taxon>Streptophyta</taxon>
        <taxon>Embryophyta</taxon>
        <taxon>Tracheophyta</taxon>
        <taxon>Spermatophyta</taxon>
        <taxon>Magnoliopsida</taxon>
        <taxon>Liliopsida</taxon>
        <taxon>Zingiberales</taxon>
        <taxon>Cannaceae</taxon>
        <taxon>Canna</taxon>
    </lineage>
</organism>
<name>A0AAQ3Q679_9LILI</name>
<feature type="compositionally biased region" description="Low complexity" evidence="5">
    <location>
        <begin position="59"/>
        <end position="127"/>
    </location>
</feature>